<comment type="caution">
    <text evidence="3">The sequence shown here is derived from an EMBL/GenBank/DDBJ whole genome shotgun (WGS) entry which is preliminary data.</text>
</comment>
<reference evidence="3" key="1">
    <citation type="submission" date="2020-10" db="EMBL/GenBank/DDBJ databases">
        <title>Taxonomic study of unclassified bacteria belonging to the class Ktedonobacteria.</title>
        <authorList>
            <person name="Yabe S."/>
            <person name="Wang C.M."/>
            <person name="Zheng Y."/>
            <person name="Sakai Y."/>
            <person name="Cavaletti L."/>
            <person name="Monciardini P."/>
            <person name="Donadio S."/>
        </authorList>
    </citation>
    <scope>NUCLEOTIDE SEQUENCE</scope>
    <source>
        <strain evidence="3">SOSP1-1</strain>
    </source>
</reference>
<organism evidence="3 4">
    <name type="scientific">Ktedonospora formicarum</name>
    <dbReference type="NCBI Taxonomy" id="2778364"/>
    <lineage>
        <taxon>Bacteria</taxon>
        <taxon>Bacillati</taxon>
        <taxon>Chloroflexota</taxon>
        <taxon>Ktedonobacteria</taxon>
        <taxon>Ktedonobacterales</taxon>
        <taxon>Ktedonobacteraceae</taxon>
        <taxon>Ktedonospora</taxon>
    </lineage>
</organism>
<gene>
    <name evidence="3" type="ORF">KSX_40700</name>
</gene>
<proteinExistence type="inferred from homology"/>
<comment type="similarity">
    <text evidence="1">Belongs to the short-chain dehydrogenases/reductases (SDR) family.</text>
</comment>
<evidence type="ECO:0000313" key="3">
    <source>
        <dbReference type="EMBL" id="GHO45907.1"/>
    </source>
</evidence>
<dbReference type="InterPro" id="IPR002347">
    <property type="entry name" value="SDR_fam"/>
</dbReference>
<dbReference type="PRINTS" id="PR00081">
    <property type="entry name" value="GDHRDH"/>
</dbReference>
<dbReference type="SUPFAM" id="SSF51735">
    <property type="entry name" value="NAD(P)-binding Rossmann-fold domains"/>
    <property type="match status" value="1"/>
</dbReference>
<evidence type="ECO:0000256" key="1">
    <source>
        <dbReference type="ARBA" id="ARBA00006484"/>
    </source>
</evidence>
<dbReference type="InterPro" id="IPR036291">
    <property type="entry name" value="NAD(P)-bd_dom_sf"/>
</dbReference>
<dbReference type="Pfam" id="PF13561">
    <property type="entry name" value="adh_short_C2"/>
    <property type="match status" value="1"/>
</dbReference>
<name>A0A8J3I488_9CHLR</name>
<dbReference type="PANTHER" id="PTHR43669:SF8">
    <property type="entry name" value="SHORT-CHAIN TYPE DEHYDROGENASE_REDUCTASE-RELATED"/>
    <property type="match status" value="1"/>
</dbReference>
<dbReference type="GO" id="GO:0016491">
    <property type="term" value="F:oxidoreductase activity"/>
    <property type="evidence" value="ECO:0007669"/>
    <property type="project" value="UniProtKB-KW"/>
</dbReference>
<dbReference type="RefSeq" id="WP_220195324.1">
    <property type="nucleotide sequence ID" value="NZ_BNJF01000002.1"/>
</dbReference>
<dbReference type="Gene3D" id="3.40.50.720">
    <property type="entry name" value="NAD(P)-binding Rossmann-like Domain"/>
    <property type="match status" value="1"/>
</dbReference>
<dbReference type="CDD" id="cd05233">
    <property type="entry name" value="SDR_c"/>
    <property type="match status" value="1"/>
</dbReference>
<dbReference type="EMBL" id="BNJF01000002">
    <property type="protein sequence ID" value="GHO45907.1"/>
    <property type="molecule type" value="Genomic_DNA"/>
</dbReference>
<keyword evidence="2" id="KW-0560">Oxidoreductase</keyword>
<evidence type="ECO:0000313" key="4">
    <source>
        <dbReference type="Proteomes" id="UP000612362"/>
    </source>
</evidence>
<dbReference type="AlphaFoldDB" id="A0A8J3I488"/>
<accession>A0A8J3I488</accession>
<evidence type="ECO:0000256" key="2">
    <source>
        <dbReference type="ARBA" id="ARBA00023002"/>
    </source>
</evidence>
<dbReference type="Proteomes" id="UP000612362">
    <property type="component" value="Unassembled WGS sequence"/>
</dbReference>
<keyword evidence="4" id="KW-1185">Reference proteome</keyword>
<dbReference type="PANTHER" id="PTHR43669">
    <property type="entry name" value="5-KETO-D-GLUCONATE 5-REDUCTASE"/>
    <property type="match status" value="1"/>
</dbReference>
<sequence>MLLEKKNAVIYGAGGAVGSTIARAFAREGARVFLTGRTQAPLDAVAQAIVAEGFLVETAQVDALDEQAVEQHADNVVREAGSIDIYINAIRVAEPGIYGIPIVNLSLENFALPITAYMRSHFLTTRVAARRMVEKKSGIIITITGMPARAATPGAGGVGVAWAGIEALTRGLAAELGPQGIRAICLRSNAIPETTVIREGYNVRARATGQTPEQIQAAAEATTLLKRLPTLADLANVATFIASDQARAMTATVANLSGGLLAD</sequence>
<protein>
    <submittedName>
        <fullName evidence="3">Short-chain dehydrogenase</fullName>
    </submittedName>
</protein>